<evidence type="ECO:0000259" key="1">
    <source>
        <dbReference type="PROSITE" id="PS51154"/>
    </source>
</evidence>
<dbReference type="AlphaFoldDB" id="A0A6B2LJT1"/>
<evidence type="ECO:0000313" key="2">
    <source>
        <dbReference type="EMBL" id="NDV37352.1"/>
    </source>
</evidence>
<dbReference type="Pfam" id="PF01661">
    <property type="entry name" value="Macro"/>
    <property type="match status" value="1"/>
</dbReference>
<protein>
    <recommendedName>
        <fullName evidence="1">Macro domain-containing protein</fullName>
    </recommendedName>
</protein>
<sequence>MIVWQGNICLLEVDAIVNAANDYMLGCFTPNHACIDNVIHCSAGPRLRIDCRKLMTQQGHREPTGKAKITKAYHLPSKHVVHTVGPITQGWEKPRADLLASSYKSCLDVAKEHHLKSIAFCCISTGVFGYPNAPAVEVAVSTVMDWLEANPGAIDKVIFNVFKDIDAALYTNKFKMLQKEAQTTDPQ</sequence>
<dbReference type="InterPro" id="IPR002589">
    <property type="entry name" value="Macro_dom"/>
</dbReference>
<feature type="domain" description="Macro" evidence="1">
    <location>
        <begin position="1"/>
        <end position="178"/>
    </location>
</feature>
<dbReference type="SMART" id="SM00506">
    <property type="entry name" value="A1pp"/>
    <property type="match status" value="1"/>
</dbReference>
<dbReference type="PANTHER" id="PTHR11106">
    <property type="entry name" value="GANGLIOSIDE INDUCED DIFFERENTIATION ASSOCIATED PROTEIN 2-RELATED"/>
    <property type="match status" value="1"/>
</dbReference>
<dbReference type="InterPro" id="IPR043472">
    <property type="entry name" value="Macro_dom-like"/>
</dbReference>
<dbReference type="CDD" id="cd02908">
    <property type="entry name" value="Macro_OAADPr_deacetylase"/>
    <property type="match status" value="1"/>
</dbReference>
<reference evidence="2" key="1">
    <citation type="journal article" date="2020" name="J. Eukaryot. Microbiol.">
        <title>De novo Sequencing, Assembly and Annotation of the Transcriptome for the Free-Living Testate Amoeba Arcella intermedia.</title>
        <authorList>
            <person name="Ribeiro G.M."/>
            <person name="Porfirio-Sousa A.L."/>
            <person name="Maurer-Alcala X.X."/>
            <person name="Katz L.A."/>
            <person name="Lahr D.J.G."/>
        </authorList>
    </citation>
    <scope>NUCLEOTIDE SEQUENCE</scope>
</reference>
<accession>A0A6B2LJT1</accession>
<dbReference type="NCBIfam" id="NF003163">
    <property type="entry name" value="PRK04143.1"/>
    <property type="match status" value="1"/>
</dbReference>
<dbReference type="EMBL" id="GIBP01008383">
    <property type="protein sequence ID" value="NDV37352.1"/>
    <property type="molecule type" value="Transcribed_RNA"/>
</dbReference>
<dbReference type="Gene3D" id="3.40.220.10">
    <property type="entry name" value="Leucine Aminopeptidase, subunit E, domain 1"/>
    <property type="match status" value="1"/>
</dbReference>
<dbReference type="PANTHER" id="PTHR11106:SF27">
    <property type="entry name" value="MACRO DOMAIN-CONTAINING PROTEIN"/>
    <property type="match status" value="1"/>
</dbReference>
<dbReference type="SUPFAM" id="SSF52949">
    <property type="entry name" value="Macro domain-like"/>
    <property type="match status" value="1"/>
</dbReference>
<proteinExistence type="predicted"/>
<organism evidence="2">
    <name type="scientific">Arcella intermedia</name>
    <dbReference type="NCBI Taxonomy" id="1963864"/>
    <lineage>
        <taxon>Eukaryota</taxon>
        <taxon>Amoebozoa</taxon>
        <taxon>Tubulinea</taxon>
        <taxon>Elardia</taxon>
        <taxon>Arcellinida</taxon>
        <taxon>Sphaerothecina</taxon>
        <taxon>Arcellidae</taxon>
        <taxon>Arcella</taxon>
    </lineage>
</organism>
<name>A0A6B2LJT1_9EUKA</name>
<dbReference type="PROSITE" id="PS51154">
    <property type="entry name" value="MACRO"/>
    <property type="match status" value="1"/>
</dbReference>